<keyword evidence="1" id="KW-0812">Transmembrane</keyword>
<dbReference type="RefSeq" id="WP_012873988.1">
    <property type="nucleotide sequence ID" value="NC_013525.1"/>
</dbReference>
<evidence type="ECO:0000256" key="1">
    <source>
        <dbReference type="SAM" id="Phobius"/>
    </source>
</evidence>
<protein>
    <submittedName>
        <fullName evidence="2">Uncharacterized protein</fullName>
    </submittedName>
</protein>
<dbReference type="KEGG" id="ttr:Tter_0030"/>
<keyword evidence="1" id="KW-0472">Membrane</keyword>
<proteinExistence type="predicted"/>
<dbReference type="HOGENOM" id="CLU_2169898_0_0_0"/>
<organism evidence="2 3">
    <name type="scientific">Thermobaculum terrenum (strain ATCC BAA-798 / CCMEE 7001 / YNP1)</name>
    <dbReference type="NCBI Taxonomy" id="525904"/>
    <lineage>
        <taxon>Bacteria</taxon>
        <taxon>Bacillati</taxon>
        <taxon>Chloroflexota</taxon>
        <taxon>Chloroflexia</taxon>
        <taxon>Candidatus Thermobaculales</taxon>
        <taxon>Candidatus Thermobaculaceae</taxon>
        <taxon>Thermobaculum</taxon>
    </lineage>
</organism>
<accession>D1CDE7</accession>
<keyword evidence="1" id="KW-1133">Transmembrane helix</keyword>
<dbReference type="STRING" id="525904.Tter_0030"/>
<keyword evidence="3" id="KW-1185">Reference proteome</keyword>
<reference evidence="3" key="1">
    <citation type="journal article" date="2010" name="Stand. Genomic Sci.">
        <title>Complete genome sequence of 'Thermobaculum terrenum' type strain (YNP1).</title>
        <authorList>
            <person name="Kiss H."/>
            <person name="Cleland D."/>
            <person name="Lapidus A."/>
            <person name="Lucas S."/>
            <person name="Glavina Del Rio T."/>
            <person name="Nolan M."/>
            <person name="Tice H."/>
            <person name="Han C."/>
            <person name="Goodwin L."/>
            <person name="Pitluck S."/>
            <person name="Liolios K."/>
            <person name="Ivanova N."/>
            <person name="Mavromatis K."/>
            <person name="Ovchinnikova G."/>
            <person name="Pati A."/>
            <person name="Chen A."/>
            <person name="Palaniappan K."/>
            <person name="Land M."/>
            <person name="Hauser L."/>
            <person name="Chang Y."/>
            <person name="Jeffries C."/>
            <person name="Lu M."/>
            <person name="Brettin T."/>
            <person name="Detter J."/>
            <person name="Goker M."/>
            <person name="Tindall B."/>
            <person name="Beck B."/>
            <person name="McDermott T."/>
            <person name="Woyke T."/>
            <person name="Bristow J."/>
            <person name="Eisen J."/>
            <person name="Markowitz V."/>
            <person name="Hugenholtz P."/>
            <person name="Kyrpides N."/>
            <person name="Klenk H."/>
            <person name="Cheng J."/>
        </authorList>
    </citation>
    <scope>NUCLEOTIDE SEQUENCE [LARGE SCALE GENOMIC DNA]</scope>
    <source>
        <strain evidence="3">ATCC BAA-798 / YNP1</strain>
    </source>
</reference>
<evidence type="ECO:0000313" key="2">
    <source>
        <dbReference type="EMBL" id="ACZ40953.1"/>
    </source>
</evidence>
<dbReference type="Proteomes" id="UP000000323">
    <property type="component" value="Chromosome 1"/>
</dbReference>
<sequence length="110" mass="12238">MIRLIVTLSIGIASVALCIVPQTRAQILFLSAGILKGIGINKPELIFLPAALIIGWVVLDILAVFLGFWVFDRREAKRNALRRKLLIEEGLLPEEEEDKGAINAKKHPRN</sequence>
<gene>
    <name evidence="2" type="ordered locus">Tter_0030</name>
</gene>
<dbReference type="AlphaFoldDB" id="D1CDE7"/>
<dbReference type="EMBL" id="CP001825">
    <property type="protein sequence ID" value="ACZ40953.1"/>
    <property type="molecule type" value="Genomic_DNA"/>
</dbReference>
<evidence type="ECO:0000313" key="3">
    <source>
        <dbReference type="Proteomes" id="UP000000323"/>
    </source>
</evidence>
<name>D1CDE7_THET1</name>
<feature type="transmembrane region" description="Helical" evidence="1">
    <location>
        <begin position="49"/>
        <end position="71"/>
    </location>
</feature>